<feature type="domain" description="Transposase IS4-like" evidence="5">
    <location>
        <begin position="153"/>
        <end position="352"/>
    </location>
</feature>
<proteinExistence type="inferred from homology"/>
<keyword evidence="8" id="KW-1185">Reference proteome</keyword>
<evidence type="ECO:0000259" key="6">
    <source>
        <dbReference type="Pfam" id="PF14294"/>
    </source>
</evidence>
<feature type="domain" description="DUF4372" evidence="6">
    <location>
        <begin position="27"/>
        <end position="99"/>
    </location>
</feature>
<evidence type="ECO:0000256" key="1">
    <source>
        <dbReference type="ARBA" id="ARBA00010075"/>
    </source>
</evidence>
<sequence length="356" mass="42312">MLCQFSDGESILLVDVIFLFRFIMSNGETVFAQIMDLLSDYELEKCIDKYNGDYKNKKFTCRDQFMVLSYAQFTRYSSLRVVEATLTAFFSKLYYSGLKLIPKSTFAEMTENKNWLIYKNFAQVFIKRASDLYKDDYFRIGLKEMVYAFDSSSTIKLCLSLCSWAKFHHNKGTFKMHTLINLRGSIPTFIWLTEGKVNDINGLNVIHVEPEVYYLLDKGYMDFYRPYNYFQKCNVFYVTRAKDNMKYEVIQEYEVDQQTGVVCDMIIRRSGPTVSKDYSDKMRLVIYEDYAEEKSTVYRFLINDFELTTLTVAELYRERWQIELFFKWIKQHLHIQSFFGTTENAVYTQIYMDCGQ</sequence>
<reference evidence="7 8" key="1">
    <citation type="submission" date="2012-02" db="EMBL/GenBank/DDBJ databases">
        <title>The Genome Sequence of Bacteroides caccae CL03T12C61.</title>
        <authorList>
            <consortium name="The Broad Institute Genome Sequencing Platform"/>
            <person name="Earl A."/>
            <person name="Ward D."/>
            <person name="Feldgarden M."/>
            <person name="Gevers D."/>
            <person name="Zitomersky N.L."/>
            <person name="Coyne M.J."/>
            <person name="Comstock L.E."/>
            <person name="Young S.K."/>
            <person name="Zeng Q."/>
            <person name="Gargeya S."/>
            <person name="Fitzgerald M."/>
            <person name="Haas B."/>
            <person name="Abouelleil A."/>
            <person name="Alvarado L."/>
            <person name="Arachchi H.M."/>
            <person name="Berlin A."/>
            <person name="Chapman S.B."/>
            <person name="Gearin G."/>
            <person name="Goldberg J."/>
            <person name="Griggs A."/>
            <person name="Gujja S."/>
            <person name="Hansen M."/>
            <person name="Heiman D."/>
            <person name="Howarth C."/>
            <person name="Larimer J."/>
            <person name="Lui A."/>
            <person name="MacDonald P.J.P."/>
            <person name="McCowen C."/>
            <person name="Montmayeur A."/>
            <person name="Murphy C."/>
            <person name="Neiman D."/>
            <person name="Pearson M."/>
            <person name="Priest M."/>
            <person name="Roberts A."/>
            <person name="Saif S."/>
            <person name="Shea T."/>
            <person name="Sisk P."/>
            <person name="Stolte C."/>
            <person name="Sykes S."/>
            <person name="Wortman J."/>
            <person name="Nusbaum C."/>
            <person name="Birren B."/>
        </authorList>
    </citation>
    <scope>NUCLEOTIDE SEQUENCE [LARGE SCALE GENOMIC DNA]</scope>
    <source>
        <strain evidence="7 8">CL03T12C61</strain>
    </source>
</reference>
<dbReference type="HOGENOM" id="CLU_043140_0_0_10"/>
<dbReference type="Proteomes" id="UP000002965">
    <property type="component" value="Unassembled WGS sequence"/>
</dbReference>
<comment type="caution">
    <text evidence="7">The sequence shown here is derived from an EMBL/GenBank/DDBJ whole genome shotgun (WGS) entry which is preliminary data.</text>
</comment>
<evidence type="ECO:0008006" key="9">
    <source>
        <dbReference type="Google" id="ProtNLM"/>
    </source>
</evidence>
<evidence type="ECO:0000256" key="4">
    <source>
        <dbReference type="ARBA" id="ARBA00023172"/>
    </source>
</evidence>
<gene>
    <name evidence="7" type="ORF">HMPREF1061_02307</name>
</gene>
<evidence type="ECO:0000313" key="8">
    <source>
        <dbReference type="Proteomes" id="UP000002965"/>
    </source>
</evidence>
<evidence type="ECO:0000256" key="3">
    <source>
        <dbReference type="ARBA" id="ARBA00023125"/>
    </source>
</evidence>
<dbReference type="GO" id="GO:0006313">
    <property type="term" value="P:DNA transposition"/>
    <property type="evidence" value="ECO:0007669"/>
    <property type="project" value="InterPro"/>
</dbReference>
<dbReference type="GO" id="GO:0003677">
    <property type="term" value="F:DNA binding"/>
    <property type="evidence" value="ECO:0007669"/>
    <property type="project" value="UniProtKB-KW"/>
</dbReference>
<keyword evidence="4" id="KW-0233">DNA recombination</keyword>
<comment type="similarity">
    <text evidence="1">Belongs to the transposase 11 family.</text>
</comment>
<dbReference type="SUPFAM" id="SSF53098">
    <property type="entry name" value="Ribonuclease H-like"/>
    <property type="match status" value="1"/>
</dbReference>
<evidence type="ECO:0000313" key="7">
    <source>
        <dbReference type="EMBL" id="EIY19860.1"/>
    </source>
</evidence>
<keyword evidence="3" id="KW-0238">DNA-binding</keyword>
<protein>
    <recommendedName>
        <fullName evidence="9">Transposase IS4-like domain-containing protein</fullName>
    </recommendedName>
</protein>
<dbReference type="PATRIC" id="fig|997873.3.peg.2408"/>
<evidence type="ECO:0000259" key="5">
    <source>
        <dbReference type="Pfam" id="PF01609"/>
    </source>
</evidence>
<dbReference type="InterPro" id="IPR012337">
    <property type="entry name" value="RNaseH-like_sf"/>
</dbReference>
<organism evidence="7 8">
    <name type="scientific">Bacteroides caccae CL03T12C61</name>
    <dbReference type="NCBI Taxonomy" id="997873"/>
    <lineage>
        <taxon>Bacteria</taxon>
        <taxon>Pseudomonadati</taxon>
        <taxon>Bacteroidota</taxon>
        <taxon>Bacteroidia</taxon>
        <taxon>Bacteroidales</taxon>
        <taxon>Bacteroidaceae</taxon>
        <taxon>Bacteroides</taxon>
    </lineage>
</organism>
<accession>I8V0A2</accession>
<dbReference type="PANTHER" id="PTHR33258">
    <property type="entry name" value="TRANSPOSASE INSL FOR INSERTION SEQUENCE ELEMENT IS186A-RELATED"/>
    <property type="match status" value="1"/>
</dbReference>
<keyword evidence="2" id="KW-0815">Transposition</keyword>
<dbReference type="EMBL" id="AGXF01000008">
    <property type="protein sequence ID" value="EIY19860.1"/>
    <property type="molecule type" value="Genomic_DNA"/>
</dbReference>
<dbReference type="Pfam" id="PF14294">
    <property type="entry name" value="DUF4372"/>
    <property type="match status" value="1"/>
</dbReference>
<dbReference type="InterPro" id="IPR047952">
    <property type="entry name" value="Transpos_IS4"/>
</dbReference>
<dbReference type="PANTHER" id="PTHR33258:SF1">
    <property type="entry name" value="TRANSPOSASE INSL FOR INSERTION SEQUENCE ELEMENT IS186A-RELATED"/>
    <property type="match status" value="1"/>
</dbReference>
<dbReference type="NCBIfam" id="NF033592">
    <property type="entry name" value="transpos_IS4_1"/>
    <property type="match status" value="1"/>
</dbReference>
<dbReference type="InterPro" id="IPR025399">
    <property type="entry name" value="DUF4372"/>
</dbReference>
<dbReference type="AlphaFoldDB" id="I8V0A2"/>
<dbReference type="InterPro" id="IPR002559">
    <property type="entry name" value="Transposase_11"/>
</dbReference>
<name>I8V0A2_9BACE</name>
<dbReference type="GO" id="GO:0004803">
    <property type="term" value="F:transposase activity"/>
    <property type="evidence" value="ECO:0007669"/>
    <property type="project" value="InterPro"/>
</dbReference>
<evidence type="ECO:0000256" key="2">
    <source>
        <dbReference type="ARBA" id="ARBA00022578"/>
    </source>
</evidence>
<dbReference type="Pfam" id="PF01609">
    <property type="entry name" value="DDE_Tnp_1"/>
    <property type="match status" value="1"/>
</dbReference>